<protein>
    <submittedName>
        <fullName evidence="2">Uncharacterized protein</fullName>
    </submittedName>
</protein>
<dbReference type="Proteomes" id="UP000184267">
    <property type="component" value="Unassembled WGS sequence"/>
</dbReference>
<comment type="caution">
    <text evidence="2">The sequence shown here is derived from an EMBL/GenBank/DDBJ whole genome shotgun (WGS) entry which is preliminary data.</text>
</comment>
<keyword evidence="1" id="KW-0472">Membrane</keyword>
<gene>
    <name evidence="2" type="ORF">TRAPUB_7517</name>
</gene>
<feature type="transmembrane region" description="Helical" evidence="1">
    <location>
        <begin position="112"/>
        <end position="132"/>
    </location>
</feature>
<name>A0A1M2V324_TRAPU</name>
<reference evidence="2 3" key="1">
    <citation type="submission" date="2016-10" db="EMBL/GenBank/DDBJ databases">
        <title>Genome sequence of the basidiomycete white-rot fungus Trametes pubescens.</title>
        <authorList>
            <person name="Makela M.R."/>
            <person name="Granchi Z."/>
            <person name="Peng M."/>
            <person name="De Vries R.P."/>
            <person name="Grigoriev I."/>
            <person name="Riley R."/>
            <person name="Hilden K."/>
        </authorList>
    </citation>
    <scope>NUCLEOTIDE SEQUENCE [LARGE SCALE GENOMIC DNA]</scope>
    <source>
        <strain evidence="2 3">FBCC735</strain>
    </source>
</reference>
<evidence type="ECO:0000313" key="3">
    <source>
        <dbReference type="Proteomes" id="UP000184267"/>
    </source>
</evidence>
<dbReference type="OMA" id="ICCIRTG"/>
<organism evidence="2 3">
    <name type="scientific">Trametes pubescens</name>
    <name type="common">White-rot fungus</name>
    <dbReference type="NCBI Taxonomy" id="154538"/>
    <lineage>
        <taxon>Eukaryota</taxon>
        <taxon>Fungi</taxon>
        <taxon>Dikarya</taxon>
        <taxon>Basidiomycota</taxon>
        <taxon>Agaricomycotina</taxon>
        <taxon>Agaricomycetes</taxon>
        <taxon>Polyporales</taxon>
        <taxon>Polyporaceae</taxon>
        <taxon>Trametes</taxon>
    </lineage>
</organism>
<sequence length="139" mass="15193">MDSQLTPVVNPSELPGRQAHIKLVFDRDSLTNANLLVKDPKPTDELEQPNGGAPADLVGVARIDKNEALPDTVTFAGLQRMKVKKWSESQGNTFSVTWVSRRIPLAQRRADYVMVFVAASLGLAWFATFGSLPACVSLQ</sequence>
<keyword evidence="1" id="KW-1133">Transmembrane helix</keyword>
<evidence type="ECO:0000256" key="1">
    <source>
        <dbReference type="SAM" id="Phobius"/>
    </source>
</evidence>
<accession>A0A1M2V324</accession>
<keyword evidence="3" id="KW-1185">Reference proteome</keyword>
<proteinExistence type="predicted"/>
<dbReference type="EMBL" id="MNAD01001707">
    <property type="protein sequence ID" value="OJT01983.1"/>
    <property type="molecule type" value="Genomic_DNA"/>
</dbReference>
<keyword evidence="1" id="KW-0812">Transmembrane</keyword>
<evidence type="ECO:0000313" key="2">
    <source>
        <dbReference type="EMBL" id="OJT01983.1"/>
    </source>
</evidence>
<dbReference type="OrthoDB" id="3256331at2759"/>
<dbReference type="AlphaFoldDB" id="A0A1M2V324"/>